<dbReference type="PANTHER" id="PTHR43527">
    <property type="entry name" value="4-DIPHOSPHOCYTIDYL-2-C-METHYL-D-ERYTHRITOL KINASE, CHLOROPLASTIC"/>
    <property type="match status" value="1"/>
</dbReference>
<evidence type="ECO:0000256" key="7">
    <source>
        <dbReference type="ARBA" id="ARBA00022840"/>
    </source>
</evidence>
<comment type="caution">
    <text evidence="13">The sequence shown here is derived from an EMBL/GenBank/DDBJ whole genome shotgun (WGS) entry which is preliminary data.</text>
</comment>
<proteinExistence type="inferred from homology"/>
<comment type="similarity">
    <text evidence="1 10">Belongs to the GHMP kinase family. IspE subfamily.</text>
</comment>
<dbReference type="EC" id="2.7.1.148" evidence="2 10"/>
<protein>
    <recommendedName>
        <fullName evidence="3 10">4-diphosphocytidyl-2-C-methyl-D-erythritol kinase</fullName>
        <shortName evidence="10">CMK</shortName>
        <ecNumber evidence="2 10">2.7.1.148</ecNumber>
    </recommendedName>
    <alternativeName>
        <fullName evidence="9 10">4-(cytidine-5'-diphospho)-2-C-methyl-D-erythritol kinase</fullName>
    </alternativeName>
</protein>
<comment type="function">
    <text evidence="10">Catalyzes the phosphorylation of the position 2 hydroxy group of 4-diphosphocytidyl-2C-methyl-D-erythritol.</text>
</comment>
<evidence type="ECO:0000259" key="11">
    <source>
        <dbReference type="Pfam" id="PF00288"/>
    </source>
</evidence>
<evidence type="ECO:0000256" key="5">
    <source>
        <dbReference type="ARBA" id="ARBA00022741"/>
    </source>
</evidence>
<evidence type="ECO:0000259" key="12">
    <source>
        <dbReference type="Pfam" id="PF08544"/>
    </source>
</evidence>
<sequence>MQAAAIAHSRRMAPAKVNLALHVVGRRDDGYHLLESLVVFDDSAADEIGLCPLDRALGSGEDEAGEESAASVGGPADRLTVSGRFAAGVPALKGNLVLAAIELAREEFARFDLHLPLLDVALTKNLPVAAGIGGGSADAAALLALLAEAAPHEIGPEVGKALAAASLRLGADVPMCLAGRPALVTGIGEAIRPLPAMPPLPMLLVNPGIAVETAAVFRMLGRRDNPPMPPVPADGFSSLGDLLGFLAETRNDLALAAGALAPEVEIARARLLAAGAAFARMSGSGATVFGLFGDDDERDEAARRIAAAEPGWWLSRSPA</sequence>
<dbReference type="PANTHER" id="PTHR43527:SF2">
    <property type="entry name" value="4-DIPHOSPHOCYTIDYL-2-C-METHYL-D-ERYTHRITOL KINASE, CHLOROPLASTIC"/>
    <property type="match status" value="1"/>
</dbReference>
<comment type="pathway">
    <text evidence="10">Isoprenoid biosynthesis; isopentenyl diphosphate biosynthesis via DXP pathway; isopentenyl diphosphate from 1-deoxy-D-xylulose 5-phosphate: step 3/6.</text>
</comment>
<dbReference type="HAMAP" id="MF_00061">
    <property type="entry name" value="IspE"/>
    <property type="match status" value="1"/>
</dbReference>
<evidence type="ECO:0000256" key="4">
    <source>
        <dbReference type="ARBA" id="ARBA00022679"/>
    </source>
</evidence>
<dbReference type="EMBL" id="JAFMPY010000012">
    <property type="protein sequence ID" value="MBO0904495.1"/>
    <property type="molecule type" value="Genomic_DNA"/>
</dbReference>
<dbReference type="InterPro" id="IPR020568">
    <property type="entry name" value="Ribosomal_Su5_D2-typ_SF"/>
</dbReference>
<evidence type="ECO:0000256" key="9">
    <source>
        <dbReference type="ARBA" id="ARBA00032554"/>
    </source>
</evidence>
<feature type="domain" description="GHMP kinase C-terminal" evidence="12">
    <location>
        <begin position="237"/>
        <end position="307"/>
    </location>
</feature>
<evidence type="ECO:0000256" key="6">
    <source>
        <dbReference type="ARBA" id="ARBA00022777"/>
    </source>
</evidence>
<evidence type="ECO:0000256" key="2">
    <source>
        <dbReference type="ARBA" id="ARBA00012052"/>
    </source>
</evidence>
<keyword evidence="5 10" id="KW-0547">Nucleotide-binding</keyword>
<keyword evidence="14" id="KW-1185">Reference proteome</keyword>
<reference evidence="13 14" key="1">
    <citation type="submission" date="2021-03" db="EMBL/GenBank/DDBJ databases">
        <title>Whole genome sequence of Jiella sp. MQZ13P-4.</title>
        <authorList>
            <person name="Tuo L."/>
        </authorList>
    </citation>
    <scope>NUCLEOTIDE SEQUENCE [LARGE SCALE GENOMIC DNA]</scope>
    <source>
        <strain evidence="13 14">MQZ13P-4</strain>
    </source>
</reference>
<keyword evidence="8 10" id="KW-0414">Isoprene biosynthesis</keyword>
<keyword evidence="7 10" id="KW-0067">ATP-binding</keyword>
<dbReference type="InterPro" id="IPR004424">
    <property type="entry name" value="IspE"/>
</dbReference>
<keyword evidence="4 10" id="KW-0808">Transferase</keyword>
<feature type="active site" evidence="10">
    <location>
        <position position="16"/>
    </location>
</feature>
<organism evidence="13 14">
    <name type="scientific">Jiella sonneratiae</name>
    <dbReference type="NCBI Taxonomy" id="2816856"/>
    <lineage>
        <taxon>Bacteria</taxon>
        <taxon>Pseudomonadati</taxon>
        <taxon>Pseudomonadota</taxon>
        <taxon>Alphaproteobacteria</taxon>
        <taxon>Hyphomicrobiales</taxon>
        <taxon>Aurantimonadaceae</taxon>
        <taxon>Jiella</taxon>
    </lineage>
</organism>
<dbReference type="InterPro" id="IPR013750">
    <property type="entry name" value="GHMP_kinase_C_dom"/>
</dbReference>
<dbReference type="InterPro" id="IPR014721">
    <property type="entry name" value="Ribsml_uS5_D2-typ_fold_subgr"/>
</dbReference>
<dbReference type="SUPFAM" id="SSF54211">
    <property type="entry name" value="Ribosomal protein S5 domain 2-like"/>
    <property type="match status" value="1"/>
</dbReference>
<evidence type="ECO:0000256" key="8">
    <source>
        <dbReference type="ARBA" id="ARBA00023229"/>
    </source>
</evidence>
<feature type="binding site" evidence="10">
    <location>
        <begin position="127"/>
        <end position="137"/>
    </location>
    <ligand>
        <name>ATP</name>
        <dbReference type="ChEBI" id="CHEBI:30616"/>
    </ligand>
</feature>
<dbReference type="Gene3D" id="3.30.230.10">
    <property type="match status" value="1"/>
</dbReference>
<name>A0ABS3J5S4_9HYPH</name>
<dbReference type="GO" id="GO:0050515">
    <property type="term" value="F:4-(cytidine 5'-diphospho)-2-C-methyl-D-erythritol kinase activity"/>
    <property type="evidence" value="ECO:0007669"/>
    <property type="project" value="UniProtKB-EC"/>
</dbReference>
<dbReference type="Pfam" id="PF08544">
    <property type="entry name" value="GHMP_kinases_C"/>
    <property type="match status" value="1"/>
</dbReference>
<keyword evidence="6 10" id="KW-0418">Kinase</keyword>
<dbReference type="Proteomes" id="UP000664288">
    <property type="component" value="Unassembled WGS sequence"/>
</dbReference>
<accession>A0ABS3J5S4</accession>
<feature type="domain" description="GHMP kinase N-terminal" evidence="11">
    <location>
        <begin position="95"/>
        <end position="179"/>
    </location>
</feature>
<dbReference type="Gene3D" id="3.30.70.890">
    <property type="entry name" value="GHMP kinase, C-terminal domain"/>
    <property type="match status" value="1"/>
</dbReference>
<dbReference type="NCBIfam" id="NF011202">
    <property type="entry name" value="PRK14608.1"/>
    <property type="match status" value="1"/>
</dbReference>
<dbReference type="InterPro" id="IPR036554">
    <property type="entry name" value="GHMP_kinase_C_sf"/>
</dbReference>
<dbReference type="InterPro" id="IPR006204">
    <property type="entry name" value="GHMP_kinase_N_dom"/>
</dbReference>
<feature type="active site" evidence="10">
    <location>
        <position position="172"/>
    </location>
</feature>
<comment type="catalytic activity">
    <reaction evidence="10">
        <text>4-CDP-2-C-methyl-D-erythritol + ATP = 4-CDP-2-C-methyl-D-erythritol 2-phosphate + ADP + H(+)</text>
        <dbReference type="Rhea" id="RHEA:18437"/>
        <dbReference type="ChEBI" id="CHEBI:15378"/>
        <dbReference type="ChEBI" id="CHEBI:30616"/>
        <dbReference type="ChEBI" id="CHEBI:57823"/>
        <dbReference type="ChEBI" id="CHEBI:57919"/>
        <dbReference type="ChEBI" id="CHEBI:456216"/>
        <dbReference type="EC" id="2.7.1.148"/>
    </reaction>
</comment>
<dbReference type="Pfam" id="PF00288">
    <property type="entry name" value="GHMP_kinases_N"/>
    <property type="match status" value="1"/>
</dbReference>
<evidence type="ECO:0000256" key="3">
    <source>
        <dbReference type="ARBA" id="ARBA00017473"/>
    </source>
</evidence>
<evidence type="ECO:0000256" key="1">
    <source>
        <dbReference type="ARBA" id="ARBA00009684"/>
    </source>
</evidence>
<dbReference type="SUPFAM" id="SSF55060">
    <property type="entry name" value="GHMP Kinase, C-terminal domain"/>
    <property type="match status" value="1"/>
</dbReference>
<evidence type="ECO:0000313" key="13">
    <source>
        <dbReference type="EMBL" id="MBO0904495.1"/>
    </source>
</evidence>
<dbReference type="RefSeq" id="WP_207351136.1">
    <property type="nucleotide sequence ID" value="NZ_JAFMPY010000012.1"/>
</dbReference>
<gene>
    <name evidence="10" type="primary">ispE</name>
    <name evidence="13" type="ORF">J1C47_12665</name>
</gene>
<evidence type="ECO:0000313" key="14">
    <source>
        <dbReference type="Proteomes" id="UP000664288"/>
    </source>
</evidence>
<dbReference type="PIRSF" id="PIRSF010376">
    <property type="entry name" value="IspE"/>
    <property type="match status" value="1"/>
</dbReference>
<evidence type="ECO:0000256" key="10">
    <source>
        <dbReference type="HAMAP-Rule" id="MF_00061"/>
    </source>
</evidence>